<dbReference type="RefSeq" id="WP_116069929.1">
    <property type="nucleotide sequence ID" value="NZ_BONB01000125.1"/>
</dbReference>
<gene>
    <name evidence="7" type="ORF">DFJ67_4690</name>
</gene>
<name>A0A3D9ZQC3_9ACTN</name>
<dbReference type="InterPro" id="IPR004960">
    <property type="entry name" value="LipA_acyltrans"/>
</dbReference>
<evidence type="ECO:0000256" key="3">
    <source>
        <dbReference type="ARBA" id="ARBA00022519"/>
    </source>
</evidence>
<protein>
    <submittedName>
        <fullName evidence="7">KDO2-lipid IV(A) lauroyltransferase</fullName>
    </submittedName>
</protein>
<evidence type="ECO:0000256" key="1">
    <source>
        <dbReference type="ARBA" id="ARBA00004533"/>
    </source>
</evidence>
<keyword evidence="3" id="KW-0997">Cell inner membrane</keyword>
<dbReference type="NCBIfam" id="NF005919">
    <property type="entry name" value="PRK07920.1"/>
    <property type="match status" value="1"/>
</dbReference>
<evidence type="ECO:0000313" key="7">
    <source>
        <dbReference type="EMBL" id="REF98672.1"/>
    </source>
</evidence>
<keyword evidence="6" id="KW-0012">Acyltransferase</keyword>
<reference evidence="7 8" key="1">
    <citation type="submission" date="2018-08" db="EMBL/GenBank/DDBJ databases">
        <title>Sequencing the genomes of 1000 actinobacteria strains.</title>
        <authorList>
            <person name="Klenk H.-P."/>
        </authorList>
    </citation>
    <scope>NUCLEOTIDE SEQUENCE [LARGE SCALE GENOMIC DNA]</scope>
    <source>
        <strain evidence="7 8">DSM 44099</strain>
    </source>
</reference>
<dbReference type="EMBL" id="QUMQ01000001">
    <property type="protein sequence ID" value="REF98672.1"/>
    <property type="molecule type" value="Genomic_DNA"/>
</dbReference>
<proteinExistence type="predicted"/>
<dbReference type="GO" id="GO:0005886">
    <property type="term" value="C:plasma membrane"/>
    <property type="evidence" value="ECO:0007669"/>
    <property type="project" value="UniProtKB-SubCell"/>
</dbReference>
<accession>A0A3D9ZQC3</accession>
<dbReference type="GO" id="GO:0009247">
    <property type="term" value="P:glycolipid biosynthetic process"/>
    <property type="evidence" value="ECO:0007669"/>
    <property type="project" value="UniProtKB-ARBA"/>
</dbReference>
<dbReference type="OrthoDB" id="9803456at2"/>
<organism evidence="7 8">
    <name type="scientific">Asanoa ferruginea</name>
    <dbReference type="NCBI Taxonomy" id="53367"/>
    <lineage>
        <taxon>Bacteria</taxon>
        <taxon>Bacillati</taxon>
        <taxon>Actinomycetota</taxon>
        <taxon>Actinomycetes</taxon>
        <taxon>Micromonosporales</taxon>
        <taxon>Micromonosporaceae</taxon>
        <taxon>Asanoa</taxon>
    </lineage>
</organism>
<dbReference type="CDD" id="cd07984">
    <property type="entry name" value="LPLAT_LABLAT-like"/>
    <property type="match status" value="1"/>
</dbReference>
<dbReference type="PANTHER" id="PTHR30606">
    <property type="entry name" value="LIPID A BIOSYNTHESIS LAUROYL ACYLTRANSFERASE"/>
    <property type="match status" value="1"/>
</dbReference>
<sequence length="300" mass="33225">MNAADLGYAAGWALVRGMPEPVARGLFNRAAGYAHRKNGPGTQRLRGNLRRVVGPEMPDEELDALTLAGLRSYARYWKEAFRLPSRSHQQHLDDFQVGNVDMLKKLLSEGGVIMALNHSGNWDVAGAWVTANGWQLVTVAERLKPESVYKRFVEYREGMGFEIIPATGGERPPFDILAEKLRGGAVIPLLADRDLSKRGVEVEFFGGRTRMAPGPALLAIQTGLPLLVIDVWYDEKSTRGYINPPLEIPGPETGTLRERVAVVTQRMATGFEAAIARHPQDWHMLQRVWLDKPAPPTAEA</sequence>
<dbReference type="PANTHER" id="PTHR30606:SF10">
    <property type="entry name" value="PHOSPHATIDYLINOSITOL MANNOSIDE ACYLTRANSFERASE"/>
    <property type="match status" value="1"/>
</dbReference>
<keyword evidence="2" id="KW-1003">Cell membrane</keyword>
<comment type="caution">
    <text evidence="7">The sequence shown here is derived from an EMBL/GenBank/DDBJ whole genome shotgun (WGS) entry which is preliminary data.</text>
</comment>
<evidence type="ECO:0000256" key="2">
    <source>
        <dbReference type="ARBA" id="ARBA00022475"/>
    </source>
</evidence>
<dbReference type="AlphaFoldDB" id="A0A3D9ZQC3"/>
<dbReference type="Pfam" id="PF03279">
    <property type="entry name" value="Lip_A_acyltrans"/>
    <property type="match status" value="1"/>
</dbReference>
<keyword evidence="5" id="KW-0472">Membrane</keyword>
<evidence type="ECO:0000256" key="6">
    <source>
        <dbReference type="ARBA" id="ARBA00023315"/>
    </source>
</evidence>
<keyword evidence="4 7" id="KW-0808">Transferase</keyword>
<evidence type="ECO:0000256" key="4">
    <source>
        <dbReference type="ARBA" id="ARBA00022679"/>
    </source>
</evidence>
<dbReference type="GO" id="GO:0016746">
    <property type="term" value="F:acyltransferase activity"/>
    <property type="evidence" value="ECO:0007669"/>
    <property type="project" value="UniProtKB-KW"/>
</dbReference>
<evidence type="ECO:0000256" key="5">
    <source>
        <dbReference type="ARBA" id="ARBA00023136"/>
    </source>
</evidence>
<comment type="subcellular location">
    <subcellularLocation>
        <location evidence="1">Cell inner membrane</location>
    </subcellularLocation>
</comment>
<keyword evidence="8" id="KW-1185">Reference proteome</keyword>
<evidence type="ECO:0000313" key="8">
    <source>
        <dbReference type="Proteomes" id="UP000256913"/>
    </source>
</evidence>
<dbReference type="Proteomes" id="UP000256913">
    <property type="component" value="Unassembled WGS sequence"/>
</dbReference>